<feature type="transmembrane region" description="Helical" evidence="7">
    <location>
        <begin position="261"/>
        <end position="282"/>
    </location>
</feature>
<dbReference type="SUPFAM" id="SSF103473">
    <property type="entry name" value="MFS general substrate transporter"/>
    <property type="match status" value="1"/>
</dbReference>
<dbReference type="PROSITE" id="PS50850">
    <property type="entry name" value="MFS"/>
    <property type="match status" value="1"/>
</dbReference>
<dbReference type="Proteomes" id="UP001500804">
    <property type="component" value="Unassembled WGS sequence"/>
</dbReference>
<keyword evidence="4 7" id="KW-0812">Transmembrane</keyword>
<organism evidence="9 10">
    <name type="scientific">Pseudonocardia adelaidensis</name>
    <dbReference type="NCBI Taxonomy" id="648754"/>
    <lineage>
        <taxon>Bacteria</taxon>
        <taxon>Bacillati</taxon>
        <taxon>Actinomycetota</taxon>
        <taxon>Actinomycetes</taxon>
        <taxon>Pseudonocardiales</taxon>
        <taxon>Pseudonocardiaceae</taxon>
        <taxon>Pseudonocardia</taxon>
    </lineage>
</organism>
<feature type="transmembrane region" description="Helical" evidence="7">
    <location>
        <begin position="192"/>
        <end position="212"/>
    </location>
</feature>
<evidence type="ECO:0000256" key="2">
    <source>
        <dbReference type="ARBA" id="ARBA00022448"/>
    </source>
</evidence>
<accession>A0ABP9NT20</accession>
<dbReference type="EMBL" id="BAABJO010000026">
    <property type="protein sequence ID" value="GAA5133082.1"/>
    <property type="molecule type" value="Genomic_DNA"/>
</dbReference>
<dbReference type="CDD" id="cd17321">
    <property type="entry name" value="MFS_MMR_MDR_like"/>
    <property type="match status" value="1"/>
</dbReference>
<dbReference type="PANTHER" id="PTHR42718">
    <property type="entry name" value="MAJOR FACILITATOR SUPERFAMILY MULTIDRUG TRANSPORTER MFSC"/>
    <property type="match status" value="1"/>
</dbReference>
<dbReference type="InterPro" id="IPR020846">
    <property type="entry name" value="MFS_dom"/>
</dbReference>
<evidence type="ECO:0000256" key="6">
    <source>
        <dbReference type="ARBA" id="ARBA00023136"/>
    </source>
</evidence>
<evidence type="ECO:0000256" key="3">
    <source>
        <dbReference type="ARBA" id="ARBA00022475"/>
    </source>
</evidence>
<feature type="transmembrane region" description="Helical" evidence="7">
    <location>
        <begin position="107"/>
        <end position="126"/>
    </location>
</feature>
<evidence type="ECO:0000256" key="5">
    <source>
        <dbReference type="ARBA" id="ARBA00022989"/>
    </source>
</evidence>
<proteinExistence type="predicted"/>
<dbReference type="Gene3D" id="1.20.1720.10">
    <property type="entry name" value="Multidrug resistance protein D"/>
    <property type="match status" value="1"/>
</dbReference>
<keyword evidence="3" id="KW-1003">Cell membrane</keyword>
<feature type="transmembrane region" description="Helical" evidence="7">
    <location>
        <begin position="430"/>
        <end position="449"/>
    </location>
</feature>
<feature type="transmembrane region" description="Helical" evidence="7">
    <location>
        <begin position="294"/>
        <end position="314"/>
    </location>
</feature>
<feature type="transmembrane region" description="Helical" evidence="7">
    <location>
        <begin position="162"/>
        <end position="180"/>
    </location>
</feature>
<keyword evidence="10" id="KW-1185">Reference proteome</keyword>
<gene>
    <name evidence="9" type="ORF">GCM10023320_58710</name>
</gene>
<feature type="transmembrane region" description="Helical" evidence="7">
    <location>
        <begin position="51"/>
        <end position="67"/>
    </location>
</feature>
<feature type="transmembrane region" description="Helical" evidence="7">
    <location>
        <begin position="133"/>
        <end position="156"/>
    </location>
</feature>
<comment type="subcellular location">
    <subcellularLocation>
        <location evidence="1">Cell membrane</location>
        <topology evidence="1">Multi-pass membrane protein</topology>
    </subcellularLocation>
</comment>
<evidence type="ECO:0000313" key="9">
    <source>
        <dbReference type="EMBL" id="GAA5133082.1"/>
    </source>
</evidence>
<dbReference type="Pfam" id="PF07690">
    <property type="entry name" value="MFS_1"/>
    <property type="match status" value="1"/>
</dbReference>
<dbReference type="RefSeq" id="WP_345609290.1">
    <property type="nucleotide sequence ID" value="NZ_BAABJO010000026.1"/>
</dbReference>
<evidence type="ECO:0000259" key="8">
    <source>
        <dbReference type="PROSITE" id="PS50850"/>
    </source>
</evidence>
<feature type="transmembrane region" description="Helical" evidence="7">
    <location>
        <begin position="224"/>
        <end position="241"/>
    </location>
</feature>
<dbReference type="Gene3D" id="1.20.1250.20">
    <property type="entry name" value="MFS general substrate transporter like domains"/>
    <property type="match status" value="1"/>
</dbReference>
<sequence>MAYRRTWVLALAAVASLMTALDALVVSASLTTIQADLGATAEQLEWTVNGYNLVMAVLLMPAAALGDRYGRRRMFAAGIALFTVASAACAAAPGVVVLVLARAVQGAGAAFVSALAMTLVSAAYPAERRGSAIGILQGGSGIAVLAGPGLGGVITHTVGWEFVFWLNVPIGLVVLPLILAKCDESRGGDTALDVRGLVLVMGAVLGVVWALARGNAVGWASTEVLGALALGGAALVAFVAWERRAAEPMFPMRLLRCRGFVAGNVATAGLFASIFGGLFFYAQLLQTGLGLTPLQAGIGLVPWTSTLIVLGPLAGRLADRIGNRPLIVAGLLTIAAGIGWTVLVARPGMPYGELVVPFLVTSIGGSMSLAPTANAVLGAVPAADIGTASGVNAMLRELGGVLGLAVFVAVFTGTGSYASPAAFVDGFGPAMGTCAALVALSAAAVAVRLRPAVPVAREPVLS</sequence>
<evidence type="ECO:0000256" key="7">
    <source>
        <dbReference type="SAM" id="Phobius"/>
    </source>
</evidence>
<name>A0ABP9NT20_9PSEU</name>
<dbReference type="InterPro" id="IPR004638">
    <property type="entry name" value="EmrB-like"/>
</dbReference>
<comment type="caution">
    <text evidence="9">The sequence shown here is derived from an EMBL/GenBank/DDBJ whole genome shotgun (WGS) entry which is preliminary data.</text>
</comment>
<protein>
    <submittedName>
        <fullName evidence="9">DHA2 family efflux MFS transporter permease subunit</fullName>
    </submittedName>
</protein>
<feature type="transmembrane region" description="Helical" evidence="7">
    <location>
        <begin position="398"/>
        <end position="418"/>
    </location>
</feature>
<reference evidence="10" key="1">
    <citation type="journal article" date="2019" name="Int. J. Syst. Evol. Microbiol.">
        <title>The Global Catalogue of Microorganisms (GCM) 10K type strain sequencing project: providing services to taxonomists for standard genome sequencing and annotation.</title>
        <authorList>
            <consortium name="The Broad Institute Genomics Platform"/>
            <consortium name="The Broad Institute Genome Sequencing Center for Infectious Disease"/>
            <person name="Wu L."/>
            <person name="Ma J."/>
        </authorList>
    </citation>
    <scope>NUCLEOTIDE SEQUENCE [LARGE SCALE GENOMIC DNA]</scope>
    <source>
        <strain evidence="10">JCM 18302</strain>
    </source>
</reference>
<dbReference type="NCBIfam" id="TIGR00711">
    <property type="entry name" value="efflux_EmrB"/>
    <property type="match status" value="1"/>
</dbReference>
<feature type="transmembrane region" description="Helical" evidence="7">
    <location>
        <begin position="326"/>
        <end position="343"/>
    </location>
</feature>
<keyword evidence="6 7" id="KW-0472">Membrane</keyword>
<dbReference type="InterPro" id="IPR011701">
    <property type="entry name" value="MFS"/>
</dbReference>
<keyword evidence="5 7" id="KW-1133">Transmembrane helix</keyword>
<evidence type="ECO:0000313" key="10">
    <source>
        <dbReference type="Proteomes" id="UP001500804"/>
    </source>
</evidence>
<keyword evidence="2" id="KW-0813">Transport</keyword>
<evidence type="ECO:0000256" key="4">
    <source>
        <dbReference type="ARBA" id="ARBA00022692"/>
    </source>
</evidence>
<evidence type="ECO:0000256" key="1">
    <source>
        <dbReference type="ARBA" id="ARBA00004651"/>
    </source>
</evidence>
<feature type="transmembrane region" description="Helical" evidence="7">
    <location>
        <begin position="79"/>
        <end position="101"/>
    </location>
</feature>
<feature type="domain" description="Major facilitator superfamily (MFS) profile" evidence="8">
    <location>
        <begin position="8"/>
        <end position="454"/>
    </location>
</feature>
<feature type="transmembrane region" description="Helical" evidence="7">
    <location>
        <begin position="355"/>
        <end position="377"/>
    </location>
</feature>
<dbReference type="PANTHER" id="PTHR42718:SF46">
    <property type="entry name" value="BLR6921 PROTEIN"/>
    <property type="match status" value="1"/>
</dbReference>
<dbReference type="InterPro" id="IPR036259">
    <property type="entry name" value="MFS_trans_sf"/>
</dbReference>
<dbReference type="PRINTS" id="PR01036">
    <property type="entry name" value="TCRTETB"/>
</dbReference>